<accession>X0VWR7</accession>
<feature type="region of interest" description="Disordered" evidence="1">
    <location>
        <begin position="23"/>
        <end position="46"/>
    </location>
</feature>
<sequence>MRRVYLGFQAMRLPGSLEDALLNGSGTPALPPGSGHVGDEIGRDGG</sequence>
<comment type="caution">
    <text evidence="2">The sequence shown here is derived from an EMBL/GenBank/DDBJ whole genome shotgun (WGS) entry which is preliminary data.</text>
</comment>
<organism evidence="2">
    <name type="scientific">marine sediment metagenome</name>
    <dbReference type="NCBI Taxonomy" id="412755"/>
    <lineage>
        <taxon>unclassified sequences</taxon>
        <taxon>metagenomes</taxon>
        <taxon>ecological metagenomes</taxon>
    </lineage>
</organism>
<evidence type="ECO:0000313" key="2">
    <source>
        <dbReference type="EMBL" id="GAG22750.1"/>
    </source>
</evidence>
<feature type="compositionally biased region" description="Basic and acidic residues" evidence="1">
    <location>
        <begin position="37"/>
        <end position="46"/>
    </location>
</feature>
<proteinExistence type="predicted"/>
<dbReference type="EMBL" id="BARS01035812">
    <property type="protein sequence ID" value="GAG22750.1"/>
    <property type="molecule type" value="Genomic_DNA"/>
</dbReference>
<feature type="non-terminal residue" evidence="2">
    <location>
        <position position="46"/>
    </location>
</feature>
<reference evidence="2" key="1">
    <citation type="journal article" date="2014" name="Front. Microbiol.">
        <title>High frequency of phylogenetically diverse reductive dehalogenase-homologous genes in deep subseafloor sedimentary metagenomes.</title>
        <authorList>
            <person name="Kawai M."/>
            <person name="Futagami T."/>
            <person name="Toyoda A."/>
            <person name="Takaki Y."/>
            <person name="Nishi S."/>
            <person name="Hori S."/>
            <person name="Arai W."/>
            <person name="Tsubouchi T."/>
            <person name="Morono Y."/>
            <person name="Uchiyama I."/>
            <person name="Ito T."/>
            <person name="Fujiyama A."/>
            <person name="Inagaki F."/>
            <person name="Takami H."/>
        </authorList>
    </citation>
    <scope>NUCLEOTIDE SEQUENCE</scope>
    <source>
        <strain evidence="2">Expedition CK06-06</strain>
    </source>
</reference>
<gene>
    <name evidence="2" type="ORF">S01H1_55122</name>
</gene>
<protein>
    <submittedName>
        <fullName evidence="2">Uncharacterized protein</fullName>
    </submittedName>
</protein>
<name>X0VWR7_9ZZZZ</name>
<dbReference type="AlphaFoldDB" id="X0VWR7"/>
<evidence type="ECO:0000256" key="1">
    <source>
        <dbReference type="SAM" id="MobiDB-lite"/>
    </source>
</evidence>